<proteinExistence type="predicted"/>
<keyword evidence="2" id="KW-0251">Elongation factor</keyword>
<dbReference type="Proteomes" id="UP000657075">
    <property type="component" value="Unassembled WGS sequence"/>
</dbReference>
<reference evidence="2" key="1">
    <citation type="journal article" date="2014" name="Int. J. Syst. Evol. Microbiol.">
        <title>Complete genome sequence of Corynebacterium casei LMG S-19264T (=DSM 44701T), isolated from a smear-ripened cheese.</title>
        <authorList>
            <consortium name="US DOE Joint Genome Institute (JGI-PGF)"/>
            <person name="Walter F."/>
            <person name="Albersmeier A."/>
            <person name="Kalinowski J."/>
            <person name="Ruckert C."/>
        </authorList>
    </citation>
    <scope>NUCLEOTIDE SEQUENCE</scope>
    <source>
        <strain evidence="2">JCM 11219</strain>
    </source>
</reference>
<dbReference type="OrthoDB" id="30874at2157"/>
<reference evidence="1" key="4">
    <citation type="journal article" date="2023" name="Microbiol. Resour. Announc.">
        <title>Complete Genome Sequence of Vulcanisaeta souniana Strain IC-059, a Hyperthermophilic Archaeon Isolated from Hot Spring Water in Japan.</title>
        <authorList>
            <person name="Kato S."/>
            <person name="Itoh T."/>
            <person name="Wu L."/>
            <person name="Ma J."/>
            <person name="Ohkuma M."/>
        </authorList>
    </citation>
    <scope>NUCLEOTIDE SEQUENCE</scope>
    <source>
        <strain evidence="1">JCM 11219</strain>
    </source>
</reference>
<evidence type="ECO:0000313" key="4">
    <source>
        <dbReference type="Proteomes" id="UP001060771"/>
    </source>
</evidence>
<evidence type="ECO:0000313" key="3">
    <source>
        <dbReference type="Proteomes" id="UP000657075"/>
    </source>
</evidence>
<protein>
    <submittedName>
        <fullName evidence="2">Translation elongation factor</fullName>
    </submittedName>
</protein>
<dbReference type="AlphaFoldDB" id="A0A830E333"/>
<dbReference type="Proteomes" id="UP001060771">
    <property type="component" value="Chromosome"/>
</dbReference>
<evidence type="ECO:0000313" key="2">
    <source>
        <dbReference type="EMBL" id="GGI77967.1"/>
    </source>
</evidence>
<accession>A0A830E333</accession>
<dbReference type="SUPFAM" id="SSF50447">
    <property type="entry name" value="Translation proteins"/>
    <property type="match status" value="1"/>
</dbReference>
<organism evidence="2 3">
    <name type="scientific">Vulcanisaeta souniana JCM 11219</name>
    <dbReference type="NCBI Taxonomy" id="1293586"/>
    <lineage>
        <taxon>Archaea</taxon>
        <taxon>Thermoproteota</taxon>
        <taxon>Thermoprotei</taxon>
        <taxon>Thermoproteales</taxon>
        <taxon>Thermoproteaceae</taxon>
        <taxon>Vulcanisaeta</taxon>
    </lineage>
</organism>
<dbReference type="GeneID" id="76208170"/>
<reference evidence="4" key="3">
    <citation type="submission" date="2022-09" db="EMBL/GenBank/DDBJ databases">
        <title>Complete genome sequence of Vulcanisaeta souniana.</title>
        <authorList>
            <person name="Kato S."/>
            <person name="Itoh T."/>
            <person name="Ohkuma M."/>
        </authorList>
    </citation>
    <scope>NUCLEOTIDE SEQUENCE [LARGE SCALE GENOMIC DNA]</scope>
    <source>
        <strain evidence="4">JCM 11219</strain>
    </source>
</reference>
<sequence>MLRGSIVTVLSANEQEAFKVASMLGKRDKGEERIYYRKIGDLVRSILIPSPNSILDEAIALSISSSFYFKVSNEITWLDGEKALLLEASGIPGIVLAEGANTFMKYFRELGISKLVAEFKELDAEVSDRGLVYVDRAFNVRGVGIVVLGYALTQVSVHDKLIAYPMNKEVEIRSIQVLDEDQDSVLPGTRVGLALRNVTLEEIEGIQALIKPNTRFSKVIGDFMRFKWSEDAREIHVIFNGIKVMGKIENDHIILSRELPMVNGRAFIINVNAKAKKPRVMGYALINA</sequence>
<keyword evidence="2" id="KW-0648">Protein biosynthesis</keyword>
<reference evidence="2" key="2">
    <citation type="submission" date="2020-09" db="EMBL/GenBank/DDBJ databases">
        <authorList>
            <person name="Sun Q."/>
            <person name="Ohkuma M."/>
        </authorList>
    </citation>
    <scope>NUCLEOTIDE SEQUENCE</scope>
    <source>
        <strain evidence="2">JCM 11219</strain>
    </source>
</reference>
<dbReference type="RefSeq" id="WP_188603234.1">
    <property type="nucleotide sequence ID" value="NZ_AP026830.1"/>
</dbReference>
<dbReference type="GO" id="GO:0003746">
    <property type="term" value="F:translation elongation factor activity"/>
    <property type="evidence" value="ECO:0007669"/>
    <property type="project" value="UniProtKB-KW"/>
</dbReference>
<dbReference type="InterPro" id="IPR009000">
    <property type="entry name" value="Transl_B-barrel_sf"/>
</dbReference>
<dbReference type="Gene3D" id="2.40.30.10">
    <property type="entry name" value="Translation factors"/>
    <property type="match status" value="1"/>
</dbReference>
<dbReference type="EMBL" id="BMNM01000004">
    <property type="protein sequence ID" value="GGI77967.1"/>
    <property type="molecule type" value="Genomic_DNA"/>
</dbReference>
<dbReference type="EMBL" id="AP026830">
    <property type="protein sequence ID" value="BDR93537.1"/>
    <property type="molecule type" value="Genomic_DNA"/>
</dbReference>
<name>A0A830E333_9CREN</name>
<keyword evidence="4" id="KW-1185">Reference proteome</keyword>
<evidence type="ECO:0000313" key="1">
    <source>
        <dbReference type="EMBL" id="BDR93537.1"/>
    </source>
</evidence>
<gene>
    <name evidence="2" type="ORF">GCM10007112_13420</name>
    <name evidence="1" type="ORF">Vsou_26300</name>
</gene>